<dbReference type="RefSeq" id="WP_311684666.1">
    <property type="nucleotide sequence ID" value="NZ_JAVRHM010000011.1"/>
</dbReference>
<evidence type="ECO:0000313" key="2">
    <source>
        <dbReference type="Proteomes" id="UP001261624"/>
    </source>
</evidence>
<comment type="caution">
    <text evidence="1">The sequence shown here is derived from an EMBL/GenBank/DDBJ whole genome shotgun (WGS) entry which is preliminary data.</text>
</comment>
<name>A0ABU3E2T7_9FLAO</name>
<protein>
    <submittedName>
        <fullName evidence="1">Uncharacterized protein</fullName>
    </submittedName>
</protein>
<dbReference type="EMBL" id="JAVRHM010000011">
    <property type="protein sequence ID" value="MDT0690292.1"/>
    <property type="molecule type" value="Genomic_DNA"/>
</dbReference>
<organism evidence="1 2">
    <name type="scientific">Autumnicola patrickiae</name>
    <dbReference type="NCBI Taxonomy" id="3075591"/>
    <lineage>
        <taxon>Bacteria</taxon>
        <taxon>Pseudomonadati</taxon>
        <taxon>Bacteroidota</taxon>
        <taxon>Flavobacteriia</taxon>
        <taxon>Flavobacteriales</taxon>
        <taxon>Flavobacteriaceae</taxon>
        <taxon>Autumnicola</taxon>
    </lineage>
</organism>
<reference evidence="1 2" key="1">
    <citation type="submission" date="2023-09" db="EMBL/GenBank/DDBJ databases">
        <authorList>
            <person name="Rey-Velasco X."/>
        </authorList>
    </citation>
    <scope>NUCLEOTIDE SEQUENCE [LARGE SCALE GENOMIC DNA]</scope>
    <source>
        <strain evidence="1 2">F188</strain>
    </source>
</reference>
<accession>A0ABU3E2T7</accession>
<gene>
    <name evidence="1" type="ORF">RM549_10885</name>
</gene>
<sequence>MPQKLTSVLANDFTYSIGSINLIKVLSESCTKTNSSLSLKGLGVLPKKGKDLGTWGPRPENCQKMYDQLLKENASFEIIKTEIQTWYNINKGKELQKELEHVLSSTRIKKFNVD</sequence>
<keyword evidence="2" id="KW-1185">Reference proteome</keyword>
<evidence type="ECO:0000313" key="1">
    <source>
        <dbReference type="EMBL" id="MDT0690292.1"/>
    </source>
</evidence>
<dbReference type="Proteomes" id="UP001261624">
    <property type="component" value="Unassembled WGS sequence"/>
</dbReference>
<proteinExistence type="predicted"/>